<accession>A0A9D4RLL1</accession>
<keyword evidence="5 8" id="KW-0472">Membrane</keyword>
<keyword evidence="3 8" id="KW-1133">Transmembrane helix</keyword>
<organism evidence="10 11">
    <name type="scientific">Dreissena polymorpha</name>
    <name type="common">Zebra mussel</name>
    <name type="synonym">Mytilus polymorpha</name>
    <dbReference type="NCBI Taxonomy" id="45954"/>
    <lineage>
        <taxon>Eukaryota</taxon>
        <taxon>Metazoa</taxon>
        <taxon>Spiralia</taxon>
        <taxon>Lophotrochozoa</taxon>
        <taxon>Mollusca</taxon>
        <taxon>Bivalvia</taxon>
        <taxon>Autobranchia</taxon>
        <taxon>Heteroconchia</taxon>
        <taxon>Euheterodonta</taxon>
        <taxon>Imparidentia</taxon>
        <taxon>Neoheterodontei</taxon>
        <taxon>Myida</taxon>
        <taxon>Dreissenoidea</taxon>
        <taxon>Dreissenidae</taxon>
        <taxon>Dreissena</taxon>
    </lineage>
</organism>
<keyword evidence="2 8" id="KW-0812">Transmembrane</keyword>
<evidence type="ECO:0000256" key="8">
    <source>
        <dbReference type="SAM" id="Phobius"/>
    </source>
</evidence>
<dbReference type="Proteomes" id="UP000828390">
    <property type="component" value="Unassembled WGS sequence"/>
</dbReference>
<feature type="transmembrane region" description="Helical" evidence="8">
    <location>
        <begin position="42"/>
        <end position="61"/>
    </location>
</feature>
<keyword evidence="7" id="KW-0807">Transducer</keyword>
<evidence type="ECO:0000256" key="6">
    <source>
        <dbReference type="ARBA" id="ARBA00023170"/>
    </source>
</evidence>
<dbReference type="GO" id="GO:0004930">
    <property type="term" value="F:G protein-coupled receptor activity"/>
    <property type="evidence" value="ECO:0007669"/>
    <property type="project" value="UniProtKB-KW"/>
</dbReference>
<dbReference type="Gene3D" id="1.20.1070.10">
    <property type="entry name" value="Rhodopsin 7-helix transmembrane proteins"/>
    <property type="match status" value="1"/>
</dbReference>
<feature type="domain" description="G-protein coupled receptors family 1 profile" evidence="9">
    <location>
        <begin position="1"/>
        <end position="58"/>
    </location>
</feature>
<proteinExistence type="predicted"/>
<keyword evidence="4" id="KW-0297">G-protein coupled receptor</keyword>
<evidence type="ECO:0000256" key="5">
    <source>
        <dbReference type="ARBA" id="ARBA00023136"/>
    </source>
</evidence>
<dbReference type="SUPFAM" id="SSF81321">
    <property type="entry name" value="Family A G protein-coupled receptor-like"/>
    <property type="match status" value="1"/>
</dbReference>
<comment type="caution">
    <text evidence="10">The sequence shown here is derived from an EMBL/GenBank/DDBJ whole genome shotgun (WGS) entry which is preliminary data.</text>
</comment>
<sequence length="156" mass="18021">MLVAIVCIYLVCWGPITTNNLLVSFDLVDNLHTGFLRPIRITFFLLSYINSCTNPIVYAFMSKHFRNSFKHTLFLLCRKHTHLERDSFRPKGTFGDTRSASFHSGLTPSIKCSRSYQSIYDFRDKGATCSESMRTEYLSPTSRVQFGMRQKEIPDN</sequence>
<evidence type="ECO:0000313" key="10">
    <source>
        <dbReference type="EMBL" id="KAH3872819.1"/>
    </source>
</evidence>
<reference evidence="10" key="1">
    <citation type="journal article" date="2019" name="bioRxiv">
        <title>The Genome of the Zebra Mussel, Dreissena polymorpha: A Resource for Invasive Species Research.</title>
        <authorList>
            <person name="McCartney M.A."/>
            <person name="Auch B."/>
            <person name="Kono T."/>
            <person name="Mallez S."/>
            <person name="Zhang Y."/>
            <person name="Obille A."/>
            <person name="Becker A."/>
            <person name="Abrahante J.E."/>
            <person name="Garbe J."/>
            <person name="Badalamenti J.P."/>
            <person name="Herman A."/>
            <person name="Mangelson H."/>
            <person name="Liachko I."/>
            <person name="Sullivan S."/>
            <person name="Sone E.D."/>
            <person name="Koren S."/>
            <person name="Silverstein K.A.T."/>
            <person name="Beckman K.B."/>
            <person name="Gohl D.M."/>
        </authorList>
    </citation>
    <scope>NUCLEOTIDE SEQUENCE</scope>
    <source>
        <strain evidence="10">Duluth1</strain>
        <tissue evidence="10">Whole animal</tissue>
    </source>
</reference>
<keyword evidence="6" id="KW-0675">Receptor</keyword>
<evidence type="ECO:0000313" key="11">
    <source>
        <dbReference type="Proteomes" id="UP000828390"/>
    </source>
</evidence>
<evidence type="ECO:0000256" key="3">
    <source>
        <dbReference type="ARBA" id="ARBA00022989"/>
    </source>
</evidence>
<keyword evidence="11" id="KW-1185">Reference proteome</keyword>
<comment type="subcellular location">
    <subcellularLocation>
        <location evidence="1">Membrane</location>
        <topology evidence="1">Multi-pass membrane protein</topology>
    </subcellularLocation>
</comment>
<dbReference type="GO" id="GO:0005886">
    <property type="term" value="C:plasma membrane"/>
    <property type="evidence" value="ECO:0007669"/>
    <property type="project" value="TreeGrafter"/>
</dbReference>
<evidence type="ECO:0000256" key="7">
    <source>
        <dbReference type="ARBA" id="ARBA00023224"/>
    </source>
</evidence>
<dbReference type="AlphaFoldDB" id="A0A9D4RLL1"/>
<dbReference type="EMBL" id="JAIWYP010000002">
    <property type="protein sequence ID" value="KAH3872819.1"/>
    <property type="molecule type" value="Genomic_DNA"/>
</dbReference>
<evidence type="ECO:0000256" key="2">
    <source>
        <dbReference type="ARBA" id="ARBA00022692"/>
    </source>
</evidence>
<reference evidence="10" key="2">
    <citation type="submission" date="2020-11" db="EMBL/GenBank/DDBJ databases">
        <authorList>
            <person name="McCartney M.A."/>
            <person name="Auch B."/>
            <person name="Kono T."/>
            <person name="Mallez S."/>
            <person name="Becker A."/>
            <person name="Gohl D.M."/>
            <person name="Silverstein K.A.T."/>
            <person name="Koren S."/>
            <person name="Bechman K.B."/>
            <person name="Herman A."/>
            <person name="Abrahante J.E."/>
            <person name="Garbe J."/>
        </authorList>
    </citation>
    <scope>NUCLEOTIDE SEQUENCE</scope>
    <source>
        <strain evidence="10">Duluth1</strain>
        <tissue evidence="10">Whole animal</tissue>
    </source>
</reference>
<evidence type="ECO:0000259" key="9">
    <source>
        <dbReference type="PROSITE" id="PS50262"/>
    </source>
</evidence>
<dbReference type="PANTHER" id="PTHR45695:SF15">
    <property type="entry name" value="OPSIN RH2"/>
    <property type="match status" value="1"/>
</dbReference>
<name>A0A9D4RLL1_DREPO</name>
<dbReference type="InterPro" id="IPR017452">
    <property type="entry name" value="GPCR_Rhodpsn_7TM"/>
</dbReference>
<evidence type="ECO:0000256" key="4">
    <source>
        <dbReference type="ARBA" id="ARBA00023040"/>
    </source>
</evidence>
<dbReference type="PROSITE" id="PS50262">
    <property type="entry name" value="G_PROTEIN_RECEP_F1_2"/>
    <property type="match status" value="1"/>
</dbReference>
<protein>
    <recommendedName>
        <fullName evidence="9">G-protein coupled receptors family 1 profile domain-containing protein</fullName>
    </recommendedName>
</protein>
<dbReference type="PANTHER" id="PTHR45695">
    <property type="entry name" value="LEUCOKININ RECEPTOR-RELATED"/>
    <property type="match status" value="1"/>
</dbReference>
<evidence type="ECO:0000256" key="1">
    <source>
        <dbReference type="ARBA" id="ARBA00004141"/>
    </source>
</evidence>
<gene>
    <name evidence="10" type="ORF">DPMN_036042</name>
</gene>